<proteinExistence type="inferred from homology"/>
<dbReference type="AlphaFoldDB" id="A0A2D6YL26"/>
<dbReference type="InterPro" id="IPR001509">
    <property type="entry name" value="Epimerase_deHydtase"/>
</dbReference>
<comment type="similarity">
    <text evidence="2">Belongs to the NAD(P)-dependent epimerase/dehydratase family.</text>
</comment>
<evidence type="ECO:0000259" key="6">
    <source>
        <dbReference type="Pfam" id="PF01370"/>
    </source>
</evidence>
<dbReference type="Pfam" id="PF01370">
    <property type="entry name" value="Epimerase"/>
    <property type="match status" value="1"/>
</dbReference>
<dbReference type="Proteomes" id="UP000226525">
    <property type="component" value="Unassembled WGS sequence"/>
</dbReference>
<evidence type="ECO:0000256" key="3">
    <source>
        <dbReference type="ARBA" id="ARBA00018569"/>
    </source>
</evidence>
<accession>A0A2D6YL26</accession>
<feature type="domain" description="NAD-dependent epimerase/dehydratase" evidence="6">
    <location>
        <begin position="3"/>
        <end position="165"/>
    </location>
</feature>
<dbReference type="SUPFAM" id="SSF51735">
    <property type="entry name" value="NAD(P)-binding Rossmann-fold domains"/>
    <property type="match status" value="1"/>
</dbReference>
<name>A0A2D6YL26_9DELT</name>
<reference evidence="8" key="1">
    <citation type="submission" date="2017-09" db="EMBL/GenBank/DDBJ databases">
        <title>The Reconstruction of 2,631 Draft Metagenome-Assembled Genomes from the Global Oceans.</title>
        <authorList>
            <person name="Tully B.J."/>
            <person name="Graham E.D."/>
            <person name="Heidelberg J.F."/>
        </authorList>
    </citation>
    <scope>NUCLEOTIDE SEQUENCE [LARGE SCALE GENOMIC DNA]</scope>
</reference>
<gene>
    <name evidence="7" type="ORF">CMN54_10710</name>
</gene>
<evidence type="ECO:0000256" key="5">
    <source>
        <dbReference type="ARBA" id="ARBA00033067"/>
    </source>
</evidence>
<comment type="caution">
    <text evidence="7">The sequence shown here is derived from an EMBL/GenBank/DDBJ whole genome shotgun (WGS) entry which is preliminary data.</text>
</comment>
<evidence type="ECO:0000256" key="4">
    <source>
        <dbReference type="ARBA" id="ARBA00031367"/>
    </source>
</evidence>
<organism evidence="7 8">
    <name type="scientific">SAR324 cluster bacterium</name>
    <dbReference type="NCBI Taxonomy" id="2024889"/>
    <lineage>
        <taxon>Bacteria</taxon>
        <taxon>Deltaproteobacteria</taxon>
        <taxon>SAR324 cluster</taxon>
    </lineage>
</organism>
<evidence type="ECO:0000313" key="8">
    <source>
        <dbReference type="Proteomes" id="UP000226525"/>
    </source>
</evidence>
<dbReference type="EMBL" id="NZEX01000122">
    <property type="protein sequence ID" value="MAH63893.1"/>
    <property type="molecule type" value="Genomic_DNA"/>
</dbReference>
<comment type="pathway">
    <text evidence="1">Carbohydrate metabolism; galactose metabolism.</text>
</comment>
<protein>
    <recommendedName>
        <fullName evidence="3">UDP-glucose 4-epimerase</fullName>
    </recommendedName>
    <alternativeName>
        <fullName evidence="5">Galactowaldenase</fullName>
    </alternativeName>
    <alternativeName>
        <fullName evidence="4">UDP-galactose 4-epimerase</fullName>
    </alternativeName>
</protein>
<sequence length="235" mass="26582">MKVLLAGGSGRVATLVTPFLANHHQLRIYDRKPPADQSVEFLQGELTDPVALDKAVEGMEAFIYLAMGREDWDTWQGVDSAYDVNVKGLHFLLRSAQAAGIQQAVYCSSMSVYADLRKRYFQDEDIPPDETELYGFTKWIGEEICRNAWRRWGMHTNALRLCHPTLKEKWNLETREGVTTIATTDEDVASAMLGALELKAGFQAFMISGDFEQKIMCMAKAERMLGWTPKARPIR</sequence>
<evidence type="ECO:0000256" key="2">
    <source>
        <dbReference type="ARBA" id="ARBA00007637"/>
    </source>
</evidence>
<dbReference type="PANTHER" id="PTHR43725">
    <property type="entry name" value="UDP-GLUCOSE 4-EPIMERASE"/>
    <property type="match status" value="1"/>
</dbReference>
<evidence type="ECO:0000256" key="1">
    <source>
        <dbReference type="ARBA" id="ARBA00004947"/>
    </source>
</evidence>
<dbReference type="Gene3D" id="3.40.50.720">
    <property type="entry name" value="NAD(P)-binding Rossmann-like Domain"/>
    <property type="match status" value="1"/>
</dbReference>
<dbReference type="InterPro" id="IPR036291">
    <property type="entry name" value="NAD(P)-bd_dom_sf"/>
</dbReference>
<evidence type="ECO:0000313" key="7">
    <source>
        <dbReference type="EMBL" id="MAH63893.1"/>
    </source>
</evidence>